<evidence type="ECO:0000313" key="2">
    <source>
        <dbReference type="EMBL" id="GJN94629.1"/>
    </source>
</evidence>
<protein>
    <submittedName>
        <fullName evidence="2">Uncharacterized protein</fullName>
    </submittedName>
</protein>
<dbReference type="Proteomes" id="UP001342314">
    <property type="component" value="Unassembled WGS sequence"/>
</dbReference>
<dbReference type="EMBL" id="BQKY01000018">
    <property type="protein sequence ID" value="GJN94629.1"/>
    <property type="molecule type" value="Genomic_DNA"/>
</dbReference>
<feature type="transmembrane region" description="Helical" evidence="1">
    <location>
        <begin position="100"/>
        <end position="119"/>
    </location>
</feature>
<name>A0AAV5GVQ4_9BASI</name>
<evidence type="ECO:0000313" key="3">
    <source>
        <dbReference type="Proteomes" id="UP001342314"/>
    </source>
</evidence>
<reference evidence="2 3" key="1">
    <citation type="submission" date="2021-12" db="EMBL/GenBank/DDBJ databases">
        <title>High titer production of polyol ester of fatty acids by Rhodotorula paludigena BS15 towards product separation-free biomass refinery.</title>
        <authorList>
            <person name="Mano J."/>
            <person name="Ono H."/>
            <person name="Tanaka T."/>
            <person name="Naito K."/>
            <person name="Sushida H."/>
            <person name="Ike M."/>
            <person name="Tokuyasu K."/>
            <person name="Kitaoka M."/>
        </authorList>
    </citation>
    <scope>NUCLEOTIDE SEQUENCE [LARGE SCALE GENOMIC DNA]</scope>
    <source>
        <strain evidence="2 3">BS15</strain>
    </source>
</reference>
<dbReference type="AlphaFoldDB" id="A0AAV5GVQ4"/>
<keyword evidence="1" id="KW-0472">Membrane</keyword>
<sequence>MASWLVSRLRREPAPYLPLATSQSQASTPFLYDCGPPSRFTSPAIASLGRFADDEGEEEKPYVNRLQEVPPWSPDPTAIKDDPAAPRAPEPILIRRLRRVLALLLAVVLLAGIFTISTTELLKHAKSAVNAGWYSFASSSALSAALVSAKSTSPAQSERFPVAFAPACNASTWSSGRWVAREPPFSPNASVWTVSPSLGRYLGLVAPDAAANSGGSDAEWPMSAYRRRAADWVWEAGSETCRNEVEAPWERLVEGEDDEEGIVNLLQDLIDRGGWLIAGDSLSEQHFYSLGCILFPHVRAVWPFPVMSMGQIKEEHLVLDAEGPLVQSGLLRVPEDWDFDGRPLVSFLRTDHGFSATELLDLHSSLVSSVNDTSAIDRYPALLSLAVPSPDLLTPTETYSPSIEYLLSLFLHPSAHRNITSPLVASYAPRTVSRDAWATEQRTTRSAEYRALIFSTGQHFSTRHFALPAEATAPSRGNAQLELFEYVLRAWMERVQTALGELGAEERRGKEVIVRATSNGHDACKEASAPVEEVDANRSTWYNWRDAARTNDIAKGVLAGAAHPQISFLDISRPAALRPDAHTNQDCLHNAVGTGVVEGWTRYLAYWLHERALWLDELNEDKSSSAAKWWDWLSRGKGANW</sequence>
<proteinExistence type="predicted"/>
<keyword evidence="1" id="KW-0812">Transmembrane</keyword>
<evidence type="ECO:0000256" key="1">
    <source>
        <dbReference type="SAM" id="Phobius"/>
    </source>
</evidence>
<organism evidence="2 3">
    <name type="scientific">Rhodotorula paludigena</name>
    <dbReference type="NCBI Taxonomy" id="86838"/>
    <lineage>
        <taxon>Eukaryota</taxon>
        <taxon>Fungi</taxon>
        <taxon>Dikarya</taxon>
        <taxon>Basidiomycota</taxon>
        <taxon>Pucciniomycotina</taxon>
        <taxon>Microbotryomycetes</taxon>
        <taxon>Sporidiobolales</taxon>
        <taxon>Sporidiobolaceae</taxon>
        <taxon>Rhodotorula</taxon>
    </lineage>
</organism>
<keyword evidence="1" id="KW-1133">Transmembrane helix</keyword>
<comment type="caution">
    <text evidence="2">The sequence shown here is derived from an EMBL/GenBank/DDBJ whole genome shotgun (WGS) entry which is preliminary data.</text>
</comment>
<accession>A0AAV5GVQ4</accession>
<keyword evidence="3" id="KW-1185">Reference proteome</keyword>
<gene>
    <name evidence="2" type="ORF">Rhopal_007712-T1</name>
</gene>